<dbReference type="EMBL" id="SJPH01000003">
    <property type="protein sequence ID" value="TWT46902.1"/>
    <property type="molecule type" value="Genomic_DNA"/>
</dbReference>
<dbReference type="OrthoDB" id="243278at2"/>
<dbReference type="AlphaFoldDB" id="A0A5C5WBA7"/>
<evidence type="ECO:0000313" key="2">
    <source>
        <dbReference type="Proteomes" id="UP000318995"/>
    </source>
</evidence>
<keyword evidence="2" id="KW-1185">Reference proteome</keyword>
<reference evidence="1 2" key="1">
    <citation type="submission" date="2019-02" db="EMBL/GenBank/DDBJ databases">
        <title>Deep-cultivation of Planctomycetes and their phenomic and genomic characterization uncovers novel biology.</title>
        <authorList>
            <person name="Wiegand S."/>
            <person name="Jogler M."/>
            <person name="Boedeker C."/>
            <person name="Pinto D."/>
            <person name="Vollmers J."/>
            <person name="Rivas-Marin E."/>
            <person name="Kohn T."/>
            <person name="Peeters S.H."/>
            <person name="Heuer A."/>
            <person name="Rast P."/>
            <person name="Oberbeckmann S."/>
            <person name="Bunk B."/>
            <person name="Jeske O."/>
            <person name="Meyerdierks A."/>
            <person name="Storesund J.E."/>
            <person name="Kallscheuer N."/>
            <person name="Luecker S."/>
            <person name="Lage O.M."/>
            <person name="Pohl T."/>
            <person name="Merkel B.J."/>
            <person name="Hornburger P."/>
            <person name="Mueller R.-W."/>
            <person name="Bruemmer F."/>
            <person name="Labrenz M."/>
            <person name="Spormann A.M."/>
            <person name="Op Den Camp H."/>
            <person name="Overmann J."/>
            <person name="Amann R."/>
            <person name="Jetten M.S.M."/>
            <person name="Mascher T."/>
            <person name="Medema M.H."/>
            <person name="Devos D.P."/>
            <person name="Kaster A.-K."/>
            <person name="Ovreas L."/>
            <person name="Rohde M."/>
            <person name="Galperin M.Y."/>
            <person name="Jogler C."/>
        </authorList>
    </citation>
    <scope>NUCLEOTIDE SEQUENCE [LARGE SCALE GENOMIC DNA]</scope>
    <source>
        <strain evidence="1 2">Pla111</strain>
    </source>
</reference>
<comment type="caution">
    <text evidence="1">The sequence shown here is derived from an EMBL/GenBank/DDBJ whole genome shotgun (WGS) entry which is preliminary data.</text>
</comment>
<protein>
    <submittedName>
        <fullName evidence="1">Uncharacterized protein</fullName>
    </submittedName>
</protein>
<dbReference type="Pfam" id="PF07585">
    <property type="entry name" value="BBP7"/>
    <property type="match status" value="1"/>
</dbReference>
<sequence length="532" mass="58681">MLRIAALLRNLAVFPVLTVVRGRSIHQGDFTAARSIGGLRGLGGRNMRLEWRRGSKGDASVVNPLRTWLIRSTLLSVGVFGFTAAQAVAQEGVPTPAYELPDNASAFVRSGVGNESLPAGTVIEESDTRYAPLSSYFMPDGPPIDPHTDCLALTESSGTWLRRGLWYADLDAVIMNRTWDRRNLAFGQEFDLVSQQTVVQFVVDFESAVQVQNAELNRSSPGSEGMPRLGLGRFLFRDAANRDHTAEMVVFGGGEWVDQQGIDAQLLPPDGLFTPAGAGTGLVDRTGLHVPSQIDGTEPTNIDESLGLPSFDGADSMDIEYRSRFNSWELNYSVAQRMRKDRMELDPNGSWVRRASPGLTWDYLAGFRYFDLEEDLDWSATNIRSLDPTGRATDGAYAVGVSNNLFGGQLGLGITYEADRWNLTTFTKHGLYLNDGRAKTNVSYTDLAEGVDDPGFTRDMHQNGIAYMLQGGLTGRYHLRPNLSLRAGWEFMFLTNVALAPDQLDFNPAMGRLNLSGDIFYQGFTCGTEYYW</sequence>
<organism evidence="1 2">
    <name type="scientific">Botrimarina hoheduenensis</name>
    <dbReference type="NCBI Taxonomy" id="2528000"/>
    <lineage>
        <taxon>Bacteria</taxon>
        <taxon>Pseudomonadati</taxon>
        <taxon>Planctomycetota</taxon>
        <taxon>Planctomycetia</taxon>
        <taxon>Pirellulales</taxon>
        <taxon>Lacipirellulaceae</taxon>
        <taxon>Botrimarina</taxon>
    </lineage>
</organism>
<dbReference type="Proteomes" id="UP000318995">
    <property type="component" value="Unassembled WGS sequence"/>
</dbReference>
<proteinExistence type="predicted"/>
<dbReference type="InterPro" id="IPR011446">
    <property type="entry name" value="BBP7"/>
</dbReference>
<gene>
    <name evidence="1" type="ORF">Pla111_20040</name>
</gene>
<accession>A0A5C5WBA7</accession>
<name>A0A5C5WBA7_9BACT</name>
<evidence type="ECO:0000313" key="1">
    <source>
        <dbReference type="EMBL" id="TWT46902.1"/>
    </source>
</evidence>